<keyword evidence="1" id="KW-0472">Membrane</keyword>
<dbReference type="STRING" id="1105110.MC5_03765"/>
<name>H8K734_RICAC</name>
<dbReference type="HOGENOM" id="CLU_2619729_0_0_5"/>
<protein>
    <submittedName>
        <fullName evidence="2">Uncharacterized protein</fullName>
    </submittedName>
</protein>
<organism evidence="2 3">
    <name type="scientific">Rickettsia australis (strain Cutlack)</name>
    <dbReference type="NCBI Taxonomy" id="1105110"/>
    <lineage>
        <taxon>Bacteria</taxon>
        <taxon>Pseudomonadati</taxon>
        <taxon>Pseudomonadota</taxon>
        <taxon>Alphaproteobacteria</taxon>
        <taxon>Rickettsiales</taxon>
        <taxon>Rickettsiaceae</taxon>
        <taxon>Rickettsieae</taxon>
        <taxon>Rickettsia</taxon>
        <taxon>spotted fever group</taxon>
    </lineage>
</organism>
<reference evidence="3" key="1">
    <citation type="submission" date="2012-02" db="EMBL/GenBank/DDBJ databases">
        <title>Complete genome sequence of Rickettsia australis strain Cutlack.</title>
        <authorList>
            <person name="Johnson S.L."/>
            <person name="Munk A.C."/>
            <person name="Han S."/>
            <person name="Bruce D.C."/>
            <person name="Dasch G.A."/>
        </authorList>
    </citation>
    <scope>NUCLEOTIDE SEQUENCE [LARGE SCALE GENOMIC DNA]</scope>
    <source>
        <strain evidence="3">Cutlack</strain>
    </source>
</reference>
<proteinExistence type="predicted"/>
<keyword evidence="3" id="KW-1185">Reference proteome</keyword>
<gene>
    <name evidence="2" type="ordered locus">MC5_03765</name>
</gene>
<evidence type="ECO:0000313" key="2">
    <source>
        <dbReference type="EMBL" id="AFC71077.1"/>
    </source>
</evidence>
<accession>H8K734</accession>
<evidence type="ECO:0000313" key="3">
    <source>
        <dbReference type="Proteomes" id="UP000007589"/>
    </source>
</evidence>
<dbReference type="KEGG" id="rau:MC5_03765"/>
<dbReference type="Proteomes" id="UP000007589">
    <property type="component" value="Chromosome"/>
</dbReference>
<dbReference type="AlphaFoldDB" id="H8K734"/>
<sequence>MAIRTILHETPEFVNAKRRLENIFNKVDECPNVLLKNPIYNENVKKLPSLFLLFIDCMWLIFTVVIFLRILLIIVSRK</sequence>
<dbReference type="EMBL" id="CP003338">
    <property type="protein sequence ID" value="AFC71077.1"/>
    <property type="molecule type" value="Genomic_DNA"/>
</dbReference>
<feature type="transmembrane region" description="Helical" evidence="1">
    <location>
        <begin position="50"/>
        <end position="75"/>
    </location>
</feature>
<keyword evidence="1" id="KW-0812">Transmembrane</keyword>
<keyword evidence="1" id="KW-1133">Transmembrane helix</keyword>
<evidence type="ECO:0000256" key="1">
    <source>
        <dbReference type="SAM" id="Phobius"/>
    </source>
</evidence>
<dbReference type="RefSeq" id="WP_014412606.1">
    <property type="nucleotide sequence ID" value="NC_017058.1"/>
</dbReference>